<dbReference type="Pfam" id="PF02875">
    <property type="entry name" value="Mur_ligase_C"/>
    <property type="match status" value="1"/>
</dbReference>
<evidence type="ECO:0000259" key="12">
    <source>
        <dbReference type="Pfam" id="PF01225"/>
    </source>
</evidence>
<dbReference type="RefSeq" id="WP_114338167.1">
    <property type="nucleotide sequence ID" value="NZ_QPID01000005.1"/>
</dbReference>
<keyword evidence="16" id="KW-1185">Reference proteome</keyword>
<evidence type="ECO:0000256" key="4">
    <source>
        <dbReference type="ARBA" id="ARBA00022741"/>
    </source>
</evidence>
<evidence type="ECO:0000256" key="11">
    <source>
        <dbReference type="RuleBase" id="RU004136"/>
    </source>
</evidence>
<feature type="domain" description="Mur ligase N-terminal catalytic" evidence="12">
    <location>
        <begin position="24"/>
        <end position="79"/>
    </location>
</feature>
<dbReference type="InterPro" id="IPR013221">
    <property type="entry name" value="Mur_ligase_cen"/>
</dbReference>
<dbReference type="GO" id="GO:0051301">
    <property type="term" value="P:cell division"/>
    <property type="evidence" value="ECO:0007669"/>
    <property type="project" value="UniProtKB-KW"/>
</dbReference>
<dbReference type="NCBIfam" id="TIGR01143">
    <property type="entry name" value="murF"/>
    <property type="match status" value="1"/>
</dbReference>
<keyword evidence="4 10" id="KW-0547">Nucleotide-binding</keyword>
<dbReference type="Gene3D" id="3.40.1190.10">
    <property type="entry name" value="Mur-like, catalytic domain"/>
    <property type="match status" value="1"/>
</dbReference>
<proteinExistence type="inferred from homology"/>
<dbReference type="GO" id="GO:0047480">
    <property type="term" value="F:UDP-N-acetylmuramoyl-tripeptide-D-alanyl-D-alanine ligase activity"/>
    <property type="evidence" value="ECO:0007669"/>
    <property type="project" value="UniProtKB-UniRule"/>
</dbReference>
<organism evidence="15 16">
    <name type="scientific">Corallincola holothuriorum</name>
    <dbReference type="NCBI Taxonomy" id="2282215"/>
    <lineage>
        <taxon>Bacteria</taxon>
        <taxon>Pseudomonadati</taxon>
        <taxon>Pseudomonadota</taxon>
        <taxon>Gammaproteobacteria</taxon>
        <taxon>Alteromonadales</taxon>
        <taxon>Psychromonadaceae</taxon>
        <taxon>Corallincola</taxon>
    </lineage>
</organism>
<dbReference type="GO" id="GO:0071555">
    <property type="term" value="P:cell wall organization"/>
    <property type="evidence" value="ECO:0007669"/>
    <property type="project" value="UniProtKB-KW"/>
</dbReference>
<evidence type="ECO:0000256" key="1">
    <source>
        <dbReference type="ARBA" id="ARBA00022490"/>
    </source>
</evidence>
<dbReference type="SUPFAM" id="SSF53623">
    <property type="entry name" value="MurD-like peptide ligases, catalytic domain"/>
    <property type="match status" value="1"/>
</dbReference>
<evidence type="ECO:0000256" key="9">
    <source>
        <dbReference type="ARBA" id="ARBA00023316"/>
    </source>
</evidence>
<dbReference type="InterPro" id="IPR036565">
    <property type="entry name" value="Mur-like_cat_sf"/>
</dbReference>
<dbReference type="SUPFAM" id="SSF63418">
    <property type="entry name" value="MurE/MurF N-terminal domain"/>
    <property type="match status" value="1"/>
</dbReference>
<comment type="function">
    <text evidence="10 11">Involved in cell wall formation. Catalyzes the final step in the synthesis of UDP-N-acetylmuramoyl-pentapeptide, the precursor of murein.</text>
</comment>
<dbReference type="InterPro" id="IPR000713">
    <property type="entry name" value="Mur_ligase_N"/>
</dbReference>
<evidence type="ECO:0000259" key="13">
    <source>
        <dbReference type="Pfam" id="PF02875"/>
    </source>
</evidence>
<evidence type="ECO:0000256" key="7">
    <source>
        <dbReference type="ARBA" id="ARBA00022984"/>
    </source>
</evidence>
<keyword evidence="3 10" id="KW-0132">Cell division</keyword>
<dbReference type="Gene3D" id="3.90.190.20">
    <property type="entry name" value="Mur ligase, C-terminal domain"/>
    <property type="match status" value="1"/>
</dbReference>
<evidence type="ECO:0000256" key="5">
    <source>
        <dbReference type="ARBA" id="ARBA00022840"/>
    </source>
</evidence>
<dbReference type="InterPro" id="IPR036615">
    <property type="entry name" value="Mur_ligase_C_dom_sf"/>
</dbReference>
<keyword evidence="8 10" id="KW-0131">Cell cycle</keyword>
<dbReference type="UniPathway" id="UPA00219"/>
<feature type="domain" description="Mur ligase central" evidence="14">
    <location>
        <begin position="105"/>
        <end position="294"/>
    </location>
</feature>
<dbReference type="InterPro" id="IPR035911">
    <property type="entry name" value="MurE/MurF_N"/>
</dbReference>
<comment type="catalytic activity">
    <reaction evidence="10 11">
        <text>D-alanyl-D-alanine + UDP-N-acetyl-alpha-D-muramoyl-L-alanyl-gamma-D-glutamyl-meso-2,6-diaminopimelate + ATP = UDP-N-acetyl-alpha-D-muramoyl-L-alanyl-gamma-D-glutamyl-meso-2,6-diaminopimeloyl-D-alanyl-D-alanine + ADP + phosphate + H(+)</text>
        <dbReference type="Rhea" id="RHEA:28374"/>
        <dbReference type="ChEBI" id="CHEBI:15378"/>
        <dbReference type="ChEBI" id="CHEBI:30616"/>
        <dbReference type="ChEBI" id="CHEBI:43474"/>
        <dbReference type="ChEBI" id="CHEBI:57822"/>
        <dbReference type="ChEBI" id="CHEBI:61386"/>
        <dbReference type="ChEBI" id="CHEBI:83905"/>
        <dbReference type="ChEBI" id="CHEBI:456216"/>
        <dbReference type="EC" id="6.3.2.10"/>
    </reaction>
</comment>
<dbReference type="EC" id="6.3.2.10" evidence="10 11"/>
<dbReference type="Pfam" id="PF01225">
    <property type="entry name" value="Mur_ligase"/>
    <property type="match status" value="1"/>
</dbReference>
<evidence type="ECO:0000313" key="16">
    <source>
        <dbReference type="Proteomes" id="UP000252558"/>
    </source>
</evidence>
<dbReference type="InterPro" id="IPR051046">
    <property type="entry name" value="MurCDEF_CellWall_CoF430Synth"/>
</dbReference>
<dbReference type="GO" id="GO:0009252">
    <property type="term" value="P:peptidoglycan biosynthetic process"/>
    <property type="evidence" value="ECO:0007669"/>
    <property type="project" value="UniProtKB-UniRule"/>
</dbReference>
<dbReference type="Gene3D" id="3.40.1390.10">
    <property type="entry name" value="MurE/MurF, N-terminal domain"/>
    <property type="match status" value="1"/>
</dbReference>
<dbReference type="OrthoDB" id="9801978at2"/>
<evidence type="ECO:0000256" key="10">
    <source>
        <dbReference type="HAMAP-Rule" id="MF_02019"/>
    </source>
</evidence>
<evidence type="ECO:0000313" key="15">
    <source>
        <dbReference type="EMBL" id="RCU49881.1"/>
    </source>
</evidence>
<dbReference type="EMBL" id="QPID01000005">
    <property type="protein sequence ID" value="RCU49881.1"/>
    <property type="molecule type" value="Genomic_DNA"/>
</dbReference>
<keyword evidence="7 10" id="KW-0573">Peptidoglycan synthesis</keyword>
<evidence type="ECO:0000256" key="8">
    <source>
        <dbReference type="ARBA" id="ARBA00023306"/>
    </source>
</evidence>
<keyword evidence="6 10" id="KW-0133">Cell shape</keyword>
<evidence type="ECO:0000256" key="2">
    <source>
        <dbReference type="ARBA" id="ARBA00022598"/>
    </source>
</evidence>
<comment type="similarity">
    <text evidence="10">Belongs to the MurCDEF family. MurF subfamily.</text>
</comment>
<keyword evidence="5 10" id="KW-0067">ATP-binding</keyword>
<keyword evidence="2 10" id="KW-0436">Ligase</keyword>
<comment type="subcellular location">
    <subcellularLocation>
        <location evidence="10 11">Cytoplasm</location>
    </subcellularLocation>
</comment>
<dbReference type="InterPro" id="IPR005863">
    <property type="entry name" value="UDP-N-AcMur_synth"/>
</dbReference>
<dbReference type="AlphaFoldDB" id="A0A368NKM4"/>
<comment type="pathway">
    <text evidence="10 11">Cell wall biogenesis; peptidoglycan biosynthesis.</text>
</comment>
<evidence type="ECO:0000259" key="14">
    <source>
        <dbReference type="Pfam" id="PF08245"/>
    </source>
</evidence>
<sequence length="463" mass="48854">MISLKLSQIANSLNGRLVGDELTIDNVSTDTRAIGKGDLFVALKGLRFDAHEFAGQAVSDGAVALVVDHELDLPVPQIVVTDTRIALGDLGALVRRSVNPQVVAITGSTGKTTVKEMTAAILAEQGQVLATQGNFNNDIGVPLTLLRLTEDDQFAVIELGANHIGEIAYTVGLTAPDVAVITNAGASHLEGFGSLHGVVRAKGEILNGIEQGGNAVLNFDSPDLAYWQGRCGEHPVLGFSIDKPDATVFATDIDFDNEGRASFILNLPAQQAQVHLTVPGEHNVSNAMAAAAACYGLGIDAQTIANGLGHMTSVKGRLNVYHPSDDIRLIDDTYNANEASVKAAIKLLARYPGEKVLVLGDMKELGAQAKELHEGVGVFAQQQGISALYAVGELSGCAAGRHSNGHHFNDKARLVDALRELLNQGRPTTVLVKGSRSSNMDKVVADLLQRLEQEKEMIGVAGC</sequence>
<dbReference type="InterPro" id="IPR004101">
    <property type="entry name" value="Mur_ligase_C"/>
</dbReference>
<comment type="caution">
    <text evidence="15">The sequence shown here is derived from an EMBL/GenBank/DDBJ whole genome shotgun (WGS) entry which is preliminary data.</text>
</comment>
<keyword evidence="9 10" id="KW-0961">Cell wall biogenesis/degradation</keyword>
<dbReference type="PANTHER" id="PTHR43024">
    <property type="entry name" value="UDP-N-ACETYLMURAMOYL-TRIPEPTIDE--D-ALANYL-D-ALANINE LIGASE"/>
    <property type="match status" value="1"/>
</dbReference>
<reference evidence="15 16" key="1">
    <citation type="submission" date="2018-07" db="EMBL/GenBank/DDBJ databases">
        <title>Corallincola holothuriorum sp. nov., a new facultative anaerobe isolated from sea cucumber Apostichopus japonicus.</title>
        <authorList>
            <person name="Xia H."/>
        </authorList>
    </citation>
    <scope>NUCLEOTIDE SEQUENCE [LARGE SCALE GENOMIC DNA]</scope>
    <source>
        <strain evidence="15 16">C4</strain>
    </source>
</reference>
<dbReference type="GO" id="GO:0008360">
    <property type="term" value="P:regulation of cell shape"/>
    <property type="evidence" value="ECO:0007669"/>
    <property type="project" value="UniProtKB-KW"/>
</dbReference>
<dbReference type="Pfam" id="PF08245">
    <property type="entry name" value="Mur_ligase_M"/>
    <property type="match status" value="1"/>
</dbReference>
<dbReference type="GO" id="GO:0008766">
    <property type="term" value="F:UDP-N-acetylmuramoylalanyl-D-glutamyl-2,6-diaminopimelate-D-alanyl-D-alanine ligase activity"/>
    <property type="evidence" value="ECO:0007669"/>
    <property type="project" value="RHEA"/>
</dbReference>
<keyword evidence="1 10" id="KW-0963">Cytoplasm</keyword>
<evidence type="ECO:0000256" key="6">
    <source>
        <dbReference type="ARBA" id="ARBA00022960"/>
    </source>
</evidence>
<feature type="binding site" evidence="10">
    <location>
        <begin position="107"/>
        <end position="113"/>
    </location>
    <ligand>
        <name>ATP</name>
        <dbReference type="ChEBI" id="CHEBI:30616"/>
    </ligand>
</feature>
<dbReference type="SUPFAM" id="SSF53244">
    <property type="entry name" value="MurD-like peptide ligases, peptide-binding domain"/>
    <property type="match status" value="1"/>
</dbReference>
<dbReference type="GO" id="GO:0005524">
    <property type="term" value="F:ATP binding"/>
    <property type="evidence" value="ECO:0007669"/>
    <property type="project" value="UniProtKB-UniRule"/>
</dbReference>
<dbReference type="PANTHER" id="PTHR43024:SF1">
    <property type="entry name" value="UDP-N-ACETYLMURAMOYL-TRIPEPTIDE--D-ALANYL-D-ALANINE LIGASE"/>
    <property type="match status" value="1"/>
</dbReference>
<dbReference type="GO" id="GO:0005737">
    <property type="term" value="C:cytoplasm"/>
    <property type="evidence" value="ECO:0007669"/>
    <property type="project" value="UniProtKB-SubCell"/>
</dbReference>
<evidence type="ECO:0000256" key="3">
    <source>
        <dbReference type="ARBA" id="ARBA00022618"/>
    </source>
</evidence>
<accession>A0A368NKM4</accession>
<name>A0A368NKM4_9GAMM</name>
<gene>
    <name evidence="10 15" type="primary">murF</name>
    <name evidence="15" type="ORF">DU002_09635</name>
</gene>
<feature type="domain" description="Mur ligase C-terminal" evidence="13">
    <location>
        <begin position="316"/>
        <end position="436"/>
    </location>
</feature>
<dbReference type="HAMAP" id="MF_02019">
    <property type="entry name" value="MurF"/>
    <property type="match status" value="1"/>
</dbReference>
<dbReference type="Proteomes" id="UP000252558">
    <property type="component" value="Unassembled WGS sequence"/>
</dbReference>
<protein>
    <recommendedName>
        <fullName evidence="10 11">UDP-N-acetylmuramoyl-tripeptide--D-alanyl-D-alanine ligase</fullName>
        <ecNumber evidence="10 11">6.3.2.10</ecNumber>
    </recommendedName>
    <alternativeName>
        <fullName evidence="10">D-alanyl-D-alanine-adding enzyme</fullName>
    </alternativeName>
</protein>